<evidence type="ECO:0000313" key="2">
    <source>
        <dbReference type="EMBL" id="MBG0564241.1"/>
    </source>
</evidence>
<name>A0A931G0N3_9ACTN</name>
<evidence type="ECO:0000256" key="1">
    <source>
        <dbReference type="SAM" id="MobiDB-lite"/>
    </source>
</evidence>
<sequence>MTDQAEPRPPLTPDPPAPPGQEDLVVPDLPLPSREDREVPEGADDVTEKAGSTEAPD</sequence>
<organism evidence="2 3">
    <name type="scientific">Actinoplanes aureus</name>
    <dbReference type="NCBI Taxonomy" id="2792083"/>
    <lineage>
        <taxon>Bacteria</taxon>
        <taxon>Bacillati</taxon>
        <taxon>Actinomycetota</taxon>
        <taxon>Actinomycetes</taxon>
        <taxon>Micromonosporales</taxon>
        <taxon>Micromonosporaceae</taxon>
        <taxon>Actinoplanes</taxon>
    </lineage>
</organism>
<dbReference type="RefSeq" id="WP_196416014.1">
    <property type="nucleotide sequence ID" value="NZ_JADQTO010000010.1"/>
</dbReference>
<accession>A0A931G0N3</accession>
<feature type="region of interest" description="Disordered" evidence="1">
    <location>
        <begin position="1"/>
        <end position="57"/>
    </location>
</feature>
<gene>
    <name evidence="2" type="ORF">I4J89_22600</name>
</gene>
<comment type="caution">
    <text evidence="2">The sequence shown here is derived from an EMBL/GenBank/DDBJ whole genome shotgun (WGS) entry which is preliminary data.</text>
</comment>
<dbReference type="Proteomes" id="UP000598146">
    <property type="component" value="Unassembled WGS sequence"/>
</dbReference>
<dbReference type="AlphaFoldDB" id="A0A931G0N3"/>
<feature type="compositionally biased region" description="Pro residues" evidence="1">
    <location>
        <begin position="7"/>
        <end position="19"/>
    </location>
</feature>
<proteinExistence type="predicted"/>
<reference evidence="2" key="1">
    <citation type="submission" date="2020-11" db="EMBL/GenBank/DDBJ databases">
        <title>Isolation and identification of active actinomycetes.</title>
        <authorList>
            <person name="Sun X."/>
        </authorList>
    </citation>
    <scope>NUCLEOTIDE SEQUENCE</scope>
    <source>
        <strain evidence="2">NEAU-A11</strain>
    </source>
</reference>
<dbReference type="EMBL" id="JADQTO010000010">
    <property type="protein sequence ID" value="MBG0564241.1"/>
    <property type="molecule type" value="Genomic_DNA"/>
</dbReference>
<evidence type="ECO:0000313" key="3">
    <source>
        <dbReference type="Proteomes" id="UP000598146"/>
    </source>
</evidence>
<protein>
    <submittedName>
        <fullName evidence="2">Uncharacterized protein</fullName>
    </submittedName>
</protein>
<keyword evidence="3" id="KW-1185">Reference proteome</keyword>